<comment type="subcellular location">
    <subcellularLocation>
        <location evidence="1">Membrane</location>
        <topology evidence="1">Multi-pass membrane protein</topology>
    </subcellularLocation>
</comment>
<evidence type="ECO:0000256" key="3">
    <source>
        <dbReference type="ARBA" id="ARBA00022692"/>
    </source>
</evidence>
<feature type="transmembrane region" description="Helical" evidence="6">
    <location>
        <begin position="216"/>
        <end position="237"/>
    </location>
</feature>
<feature type="transmembrane region" description="Helical" evidence="6">
    <location>
        <begin position="58"/>
        <end position="77"/>
    </location>
</feature>
<evidence type="ECO:0000313" key="7">
    <source>
        <dbReference type="EMBL" id="VDR38274.1"/>
    </source>
</evidence>
<evidence type="ECO:0000256" key="2">
    <source>
        <dbReference type="ARBA" id="ARBA00005268"/>
    </source>
</evidence>
<dbReference type="AlphaFoldDB" id="A0A3P8JZN6"/>
<dbReference type="PANTHER" id="PTHR30028:SF0">
    <property type="entry name" value="PROTEIN ALUMINUM SENSITIVE 3"/>
    <property type="match status" value="1"/>
</dbReference>
<dbReference type="EMBL" id="LR131273">
    <property type="protein sequence ID" value="VDR38274.1"/>
    <property type="molecule type" value="Genomic_DNA"/>
</dbReference>
<accession>A0A3P8JZN6</accession>
<feature type="transmembrane region" description="Helical" evidence="6">
    <location>
        <begin position="243"/>
        <end position="265"/>
    </location>
</feature>
<evidence type="ECO:0000313" key="8">
    <source>
        <dbReference type="Proteomes" id="UP000271626"/>
    </source>
</evidence>
<dbReference type="PANTHER" id="PTHR30028">
    <property type="entry name" value="UPF0014 INNER MEMBRANE PROTEIN YBBM-RELATED"/>
    <property type="match status" value="1"/>
</dbReference>
<reference evidence="7 8" key="1">
    <citation type="submission" date="2018-12" db="EMBL/GenBank/DDBJ databases">
        <authorList>
            <consortium name="Pathogen Informatics"/>
        </authorList>
    </citation>
    <scope>NUCLEOTIDE SEQUENCE [LARGE SCALE GENOMIC DNA]</scope>
    <source>
        <strain evidence="7 8">NCTC10741</strain>
    </source>
</reference>
<name>A0A3P8JZN6_TSUPA</name>
<dbReference type="OrthoDB" id="3212530at2"/>
<evidence type="ECO:0000256" key="1">
    <source>
        <dbReference type="ARBA" id="ARBA00004141"/>
    </source>
</evidence>
<keyword evidence="3 6" id="KW-0812">Transmembrane</keyword>
<dbReference type="Proteomes" id="UP000271626">
    <property type="component" value="Chromosome"/>
</dbReference>
<proteinExistence type="inferred from homology"/>
<feature type="transmembrane region" description="Helical" evidence="6">
    <location>
        <begin position="146"/>
        <end position="166"/>
    </location>
</feature>
<comment type="similarity">
    <text evidence="2">Belongs to the UPF0014 family.</text>
</comment>
<keyword evidence="4 6" id="KW-1133">Transmembrane helix</keyword>
<sequence length="276" mass="27838">MRSTSVGTAAFRLGFHDVTGSDPGELLTVGPGLAVALVALALTGAAVAWLGRTGYGPAILGSTVRATVQLAVLGMVLSLIVRSLWFTAAFVLLMGVTAGWTAARRIVGRRPRWSELAATTAAVAGPAAVLTTALMLSGVLPARGIAVIPVAGSAIGAAMAGAGLAGKRALEELTARRGELEAGLALGLDPLFVRLELARAAAATALIPALDQTRTVGLVTIPGAFVGMVLGGASPLAAAVMQLYVLIAILCVTPIAVVVVTWLVAAGRFETGPRNY</sequence>
<dbReference type="Pfam" id="PF03649">
    <property type="entry name" value="UPF0014"/>
    <property type="match status" value="1"/>
</dbReference>
<evidence type="ECO:0000256" key="4">
    <source>
        <dbReference type="ARBA" id="ARBA00022989"/>
    </source>
</evidence>
<gene>
    <name evidence="7" type="primary">ybbM</name>
    <name evidence="7" type="ORF">NCTC10741_01390</name>
</gene>
<organism evidence="7 8">
    <name type="scientific">Tsukamurella paurometabola</name>
    <name type="common">Corynebacterium paurometabolum</name>
    <dbReference type="NCBI Taxonomy" id="2061"/>
    <lineage>
        <taxon>Bacteria</taxon>
        <taxon>Bacillati</taxon>
        <taxon>Actinomycetota</taxon>
        <taxon>Actinomycetes</taxon>
        <taxon>Mycobacteriales</taxon>
        <taxon>Tsukamurellaceae</taxon>
        <taxon>Tsukamurella</taxon>
    </lineage>
</organism>
<keyword evidence="5 6" id="KW-0472">Membrane</keyword>
<feature type="transmembrane region" description="Helical" evidence="6">
    <location>
        <begin position="83"/>
        <end position="103"/>
    </location>
</feature>
<feature type="transmembrane region" description="Helical" evidence="6">
    <location>
        <begin position="115"/>
        <end position="140"/>
    </location>
</feature>
<evidence type="ECO:0000256" key="5">
    <source>
        <dbReference type="ARBA" id="ARBA00023136"/>
    </source>
</evidence>
<protein>
    <submittedName>
        <fullName evidence="7">ABC-type uncharacterized transport system, permease component</fullName>
    </submittedName>
</protein>
<dbReference type="InterPro" id="IPR005226">
    <property type="entry name" value="UPF0014_fam"/>
</dbReference>
<evidence type="ECO:0000256" key="6">
    <source>
        <dbReference type="SAM" id="Phobius"/>
    </source>
</evidence>
<feature type="transmembrane region" description="Helical" evidence="6">
    <location>
        <begin position="30"/>
        <end position="51"/>
    </location>
</feature>
<dbReference type="GO" id="GO:0005886">
    <property type="term" value="C:plasma membrane"/>
    <property type="evidence" value="ECO:0007669"/>
    <property type="project" value="TreeGrafter"/>
</dbReference>